<dbReference type="InterPro" id="IPR017853">
    <property type="entry name" value="GH"/>
</dbReference>
<dbReference type="RefSeq" id="WP_286216175.1">
    <property type="nucleotide sequence ID" value="NZ_AP027452.1"/>
</dbReference>
<dbReference type="InterPro" id="IPR031768">
    <property type="entry name" value="CBM60_xylan-bd"/>
</dbReference>
<evidence type="ECO:0008006" key="5">
    <source>
        <dbReference type="Google" id="ProtNLM"/>
    </source>
</evidence>
<dbReference type="Gene3D" id="3.20.20.80">
    <property type="entry name" value="Glycosidases"/>
    <property type="match status" value="1"/>
</dbReference>
<feature type="domain" description="Carbohydrate binding module xylan-binding" evidence="2">
    <location>
        <begin position="89"/>
        <end position="172"/>
    </location>
</feature>
<evidence type="ECO:0000259" key="1">
    <source>
        <dbReference type="Pfam" id="PF16116"/>
    </source>
</evidence>
<organism evidence="3 4">
    <name type="scientific">Mycolicibacterium mageritense</name>
    <name type="common">Mycobacterium mageritense</name>
    <dbReference type="NCBI Taxonomy" id="53462"/>
    <lineage>
        <taxon>Bacteria</taxon>
        <taxon>Bacillati</taxon>
        <taxon>Actinomycetota</taxon>
        <taxon>Actinomycetes</taxon>
        <taxon>Mycobacteriales</taxon>
        <taxon>Mycobacteriaceae</taxon>
        <taxon>Mycolicibacterium</taxon>
    </lineage>
</organism>
<proteinExistence type="predicted"/>
<evidence type="ECO:0000313" key="3">
    <source>
        <dbReference type="EMBL" id="BDY29536.1"/>
    </source>
</evidence>
<dbReference type="Pfam" id="PF16116">
    <property type="entry name" value="DUF4832"/>
    <property type="match status" value="1"/>
</dbReference>
<dbReference type="EMBL" id="AP027452">
    <property type="protein sequence ID" value="BDY29536.1"/>
    <property type="molecule type" value="Genomic_DNA"/>
</dbReference>
<dbReference type="SUPFAM" id="SSF51445">
    <property type="entry name" value="(Trans)glycosidases"/>
    <property type="match status" value="1"/>
</dbReference>
<protein>
    <recommendedName>
        <fullName evidence="5">DUF4832 domain-containing protein</fullName>
    </recommendedName>
</protein>
<dbReference type="Gene3D" id="2.60.60.40">
    <property type="match status" value="1"/>
</dbReference>
<name>A0AAI8TVD6_MYCME</name>
<feature type="domain" description="DUF4832" evidence="1">
    <location>
        <begin position="486"/>
        <end position="644"/>
    </location>
</feature>
<dbReference type="AlphaFoldDB" id="A0AAI8TVD6"/>
<dbReference type="PROSITE" id="PS51257">
    <property type="entry name" value="PROKAR_LIPOPROTEIN"/>
    <property type="match status" value="1"/>
</dbReference>
<dbReference type="Proteomes" id="UP001241092">
    <property type="component" value="Chromosome"/>
</dbReference>
<evidence type="ECO:0000313" key="4">
    <source>
        <dbReference type="Proteomes" id="UP001241092"/>
    </source>
</evidence>
<dbReference type="Pfam" id="PF16841">
    <property type="entry name" value="CBM60"/>
    <property type="match status" value="1"/>
</dbReference>
<sequence length="684" mass="72065">MLPLRPALATAALVSVVVAAVIACVGGTSSTPYALVADSTALEADTMSVAPASAGSGFADSTASGGRALGLWANATASATVALPASTKVTVRAKGQKCQGSPSMRVAVDNTVLGTTNVTASSWTDYSASANIPAGSHVVSIAYTNDYRSLLCDRNLLVDKVTIAPSTTATSTTATTPPGGSVTLGAVVPFSATDVNNPKRGQYENIGVGLFPQSQPAQSSYPAWPATADAGGRFDWKDLQPNDAQTIDFTPIDTAIAANAAQGKRFHFRVMAFASCCESSYPANTDISVPAWLRATPGATTDYVKNGITYVVPNWNNDAYLTAVERLVTALGSRYNKDERVEWFELSGYGDFSENHNAFMRDTLGIPGPAPADSIGTLGYYSQYQDQYITKASITRIVNATLRAFPDTQVLTTAQNPEIVKQAMRDSPAASGLAHPVGVRADCLGVYEPPQTWAVNQYSYYVQNGDPIVPVLLNRWRTAPVVTEWCNFAPNGTQTLFDKAVRDTVNYHVSMLSSTVPLYQGSTTMPASIYDLWAKANKFGGYRYAMTSASLPATAAAGTAVPLQVRWANFGSAPTYDTWAVRYELRDSSGTVRQAVTSPLSLNSVAAAQNYTATTQEPAAATTDDAVSLPTAGLPPGTYRVAATVVWNDHKSGGTNAITMAPMNLAQAGRDSAGGYPIGTIQLS</sequence>
<accession>A0AAI8TVD6</accession>
<reference evidence="3" key="1">
    <citation type="submission" date="2023-03" db="EMBL/GenBank/DDBJ databases">
        <title>Draft genome sequence of a Mycolicibacterium mageritense strain H4_3_1 isolated from a hybrid biological-inorganic system reactor.</title>
        <authorList>
            <person name="Feng X."/>
            <person name="Kazama D."/>
            <person name="Sato K."/>
            <person name="Kobayashi H."/>
        </authorList>
    </citation>
    <scope>NUCLEOTIDE SEQUENCE</scope>
    <source>
        <strain evidence="3">H4_3_1</strain>
    </source>
</reference>
<dbReference type="InterPro" id="IPR032267">
    <property type="entry name" value="DUF4832"/>
</dbReference>
<evidence type="ECO:0000259" key="2">
    <source>
        <dbReference type="Pfam" id="PF16841"/>
    </source>
</evidence>
<gene>
    <name evidence="3" type="ORF">hbim_03474</name>
</gene>